<feature type="region of interest" description="Disordered" evidence="1">
    <location>
        <begin position="274"/>
        <end position="304"/>
    </location>
</feature>
<evidence type="ECO:0000313" key="3">
    <source>
        <dbReference type="EMBL" id="GLC61388.1"/>
    </source>
</evidence>
<keyword evidence="4" id="KW-1185">Reference proteome</keyword>
<dbReference type="Proteomes" id="UP001165080">
    <property type="component" value="Unassembled WGS sequence"/>
</dbReference>
<gene>
    <name evidence="3" type="primary">PLEST009019</name>
    <name evidence="3" type="ORF">PLESTB_001750700</name>
</gene>
<organism evidence="3 4">
    <name type="scientific">Pleodorina starrii</name>
    <dbReference type="NCBI Taxonomy" id="330485"/>
    <lineage>
        <taxon>Eukaryota</taxon>
        <taxon>Viridiplantae</taxon>
        <taxon>Chlorophyta</taxon>
        <taxon>core chlorophytes</taxon>
        <taxon>Chlorophyceae</taxon>
        <taxon>CS clade</taxon>
        <taxon>Chlamydomonadales</taxon>
        <taxon>Volvocaceae</taxon>
        <taxon>Pleodorina</taxon>
    </lineage>
</organism>
<evidence type="ECO:0000313" key="4">
    <source>
        <dbReference type="Proteomes" id="UP001165080"/>
    </source>
</evidence>
<evidence type="ECO:0000256" key="2">
    <source>
        <dbReference type="SAM" id="Phobius"/>
    </source>
</evidence>
<proteinExistence type="predicted"/>
<sequence length="516" mass="50285">MLAQARRQILGHQPLLPSSATCCATSGSTRRPPKPLSVRRPPAPFWLRLPRRHVPSSAAAASAAAAAAVTGAAVAGPAAAPSCAPLCPDGWPLWCLLAACGAVAQVCENRTRWGAALSAPVLSMLAAVALAAAGVIPVDCTAYDTVWTYFMPLAAACFLLETDVHRLLRDGGPLLAGFAVGAVGMVAGAVGGWWLLREPLGPTGAKLAACLCASYVGGSVNFAAVALALQVPPASIPGAMAADNLLMAVFLAALMAVPVPAAAAAADTTTATAVTSGGGGSGDAAGNPAAPEAEAEAEAATPPPMTAESLSLTLAAAAAACAAAEHLAAALNVVPLKMLILAVVAAGLAAAAQGVRQAVWARGAQRTSGNGSGGGDGGGGAAGRAAGVVMSQRPVFAGSSQIGCCLMLLFFAVIGASAGSPGALAACPGALAPFLGLMVATHWVVVSALGRGVMRLPLDALLLGSNANIGGPATAAAMAAAKGWRHLVQPAMLTGSLGYATGTAAGLLVARIIGAA</sequence>
<feature type="transmembrane region" description="Helical" evidence="2">
    <location>
        <begin position="172"/>
        <end position="194"/>
    </location>
</feature>
<feature type="transmembrane region" description="Helical" evidence="2">
    <location>
        <begin position="423"/>
        <end position="446"/>
    </location>
</feature>
<keyword evidence="2" id="KW-1133">Transmembrane helix</keyword>
<comment type="caution">
    <text evidence="3">The sequence shown here is derived from an EMBL/GenBank/DDBJ whole genome shotgun (WGS) entry which is preliminary data.</text>
</comment>
<feature type="transmembrane region" description="Helical" evidence="2">
    <location>
        <begin position="114"/>
        <end position="136"/>
    </location>
</feature>
<keyword evidence="2" id="KW-0812">Transmembrane</keyword>
<keyword evidence="2" id="KW-0472">Membrane</keyword>
<dbReference type="AlphaFoldDB" id="A0A9W6C010"/>
<feature type="transmembrane region" description="Helical" evidence="2">
    <location>
        <begin position="91"/>
        <end position="107"/>
    </location>
</feature>
<name>A0A9W6C010_9CHLO</name>
<reference evidence="3 4" key="1">
    <citation type="journal article" date="2023" name="Commun. Biol.">
        <title>Reorganization of the ancestral sex-determining regions during the evolution of trioecy in Pleodorina starrii.</title>
        <authorList>
            <person name="Takahashi K."/>
            <person name="Suzuki S."/>
            <person name="Kawai-Toyooka H."/>
            <person name="Yamamoto K."/>
            <person name="Hamaji T."/>
            <person name="Ootsuki R."/>
            <person name="Yamaguchi H."/>
            <person name="Kawachi M."/>
            <person name="Higashiyama T."/>
            <person name="Nozaki H."/>
        </authorList>
    </citation>
    <scope>NUCLEOTIDE SEQUENCE [LARGE SCALE GENOMIC DNA]</scope>
    <source>
        <strain evidence="3 4">NIES-4479</strain>
    </source>
</reference>
<feature type="transmembrane region" description="Helical" evidence="2">
    <location>
        <begin position="395"/>
        <end position="417"/>
    </location>
</feature>
<dbReference type="Pfam" id="PF05684">
    <property type="entry name" value="DUF819"/>
    <property type="match status" value="2"/>
</dbReference>
<feature type="transmembrane region" description="Helical" evidence="2">
    <location>
        <begin position="206"/>
        <end position="229"/>
    </location>
</feature>
<accession>A0A9W6C010</accession>
<dbReference type="PANTHER" id="PTHR34289">
    <property type="entry name" value="PROTEIN, PUTATIVE (DUF819)-RELATED"/>
    <property type="match status" value="1"/>
</dbReference>
<evidence type="ECO:0000256" key="1">
    <source>
        <dbReference type="SAM" id="MobiDB-lite"/>
    </source>
</evidence>
<dbReference type="PANTHER" id="PTHR34289:SF8">
    <property type="entry name" value="DUF819 DOMAIN-CONTAINING PROTEIN"/>
    <property type="match status" value="1"/>
</dbReference>
<protein>
    <submittedName>
        <fullName evidence="3">Uncharacterized protein</fullName>
    </submittedName>
</protein>
<feature type="transmembrane region" description="Helical" evidence="2">
    <location>
        <begin position="58"/>
        <end position="79"/>
    </location>
</feature>
<feature type="transmembrane region" description="Helical" evidence="2">
    <location>
        <begin position="241"/>
        <end position="266"/>
    </location>
</feature>
<dbReference type="InterPro" id="IPR008537">
    <property type="entry name" value="DUF819"/>
</dbReference>
<dbReference type="EMBL" id="BRXU01000045">
    <property type="protein sequence ID" value="GLC61388.1"/>
    <property type="molecule type" value="Genomic_DNA"/>
</dbReference>